<dbReference type="GO" id="GO:0045087">
    <property type="term" value="P:innate immune response"/>
    <property type="evidence" value="ECO:0000318"/>
    <property type="project" value="GO_Central"/>
</dbReference>
<evidence type="ECO:0000259" key="7">
    <source>
        <dbReference type="PROSITE" id="PS50215"/>
    </source>
</evidence>
<reference evidence="8" key="2">
    <citation type="submission" date="2025-08" db="UniProtKB">
        <authorList>
            <consortium name="Ensembl"/>
        </authorList>
    </citation>
    <scope>IDENTIFICATION</scope>
    <source>
        <strain evidence="8">Glennie</strain>
    </source>
</reference>
<dbReference type="GO" id="GO:0005178">
    <property type="term" value="F:integrin binding"/>
    <property type="evidence" value="ECO:0000318"/>
    <property type="project" value="GO_Central"/>
</dbReference>
<reference evidence="8 9" key="1">
    <citation type="journal article" date="2008" name="Nature">
        <title>Genome analysis of the platypus reveals unique signatures of evolution.</title>
        <authorList>
            <person name="Warren W.C."/>
            <person name="Hillier L.W."/>
            <person name="Marshall Graves J.A."/>
            <person name="Birney E."/>
            <person name="Ponting C.P."/>
            <person name="Grutzner F."/>
            <person name="Belov K."/>
            <person name="Miller W."/>
            <person name="Clarke L."/>
            <person name="Chinwalla A.T."/>
            <person name="Yang S.P."/>
            <person name="Heger A."/>
            <person name="Locke D.P."/>
            <person name="Miethke P."/>
            <person name="Waters P.D."/>
            <person name="Veyrunes F."/>
            <person name="Fulton L."/>
            <person name="Fulton B."/>
            <person name="Graves T."/>
            <person name="Wallis J."/>
            <person name="Puente X.S."/>
            <person name="Lopez-Otin C."/>
            <person name="Ordonez G.R."/>
            <person name="Eichler E.E."/>
            <person name="Chen L."/>
            <person name="Cheng Z."/>
            <person name="Deakin J.E."/>
            <person name="Alsop A."/>
            <person name="Thompson K."/>
            <person name="Kirby P."/>
            <person name="Papenfuss A.T."/>
            <person name="Wakefield M.J."/>
            <person name="Olender T."/>
            <person name="Lancet D."/>
            <person name="Huttley G.A."/>
            <person name="Smit A.F."/>
            <person name="Pask A."/>
            <person name="Temple-Smith P."/>
            <person name="Batzer M.A."/>
            <person name="Walker J.A."/>
            <person name="Konkel M.K."/>
            <person name="Harris R.S."/>
            <person name="Whittington C.M."/>
            <person name="Wong E.S."/>
            <person name="Gemmell N.J."/>
            <person name="Buschiazzo E."/>
            <person name="Vargas Jentzsch I.M."/>
            <person name="Merkel A."/>
            <person name="Schmitz J."/>
            <person name="Zemann A."/>
            <person name="Churakov G."/>
            <person name="Kriegs J.O."/>
            <person name="Brosius J."/>
            <person name="Murchison E.P."/>
            <person name="Sachidanandam R."/>
            <person name="Smith C."/>
            <person name="Hannon G.J."/>
            <person name="Tsend-Ayush E."/>
            <person name="McMillan D."/>
            <person name="Attenborough R."/>
            <person name="Rens W."/>
            <person name="Ferguson-Smith M."/>
            <person name="Lefevre C.M."/>
            <person name="Sharp J.A."/>
            <person name="Nicholas K.R."/>
            <person name="Ray D.A."/>
            <person name="Kube M."/>
            <person name="Reinhardt R."/>
            <person name="Pringle T.H."/>
            <person name="Taylor J."/>
            <person name="Jones R.C."/>
            <person name="Nixon B."/>
            <person name="Dacheux J.L."/>
            <person name="Niwa H."/>
            <person name="Sekita Y."/>
            <person name="Huang X."/>
            <person name="Stark A."/>
            <person name="Kheradpour P."/>
            <person name="Kellis M."/>
            <person name="Flicek P."/>
            <person name="Chen Y."/>
            <person name="Webber C."/>
            <person name="Hardison R."/>
            <person name="Nelson J."/>
            <person name="Hallsworth-Pepin K."/>
            <person name="Delehaunty K."/>
            <person name="Markovic C."/>
            <person name="Minx P."/>
            <person name="Feng Y."/>
            <person name="Kremitzki C."/>
            <person name="Mitreva M."/>
            <person name="Glasscock J."/>
            <person name="Wylie T."/>
            <person name="Wohldmann P."/>
            <person name="Thiru P."/>
            <person name="Nhan M.N."/>
            <person name="Pohl C.S."/>
            <person name="Smith S.M."/>
            <person name="Hou S."/>
            <person name="Nefedov M."/>
            <person name="de Jong P.J."/>
            <person name="Renfree M.B."/>
            <person name="Mardis E.R."/>
            <person name="Wilson R.K."/>
        </authorList>
    </citation>
    <scope>NUCLEOTIDE SEQUENCE [LARGE SCALE GENOMIC DNA]</scope>
    <source>
        <strain evidence="8 9">Glennie</strain>
    </source>
</reference>
<keyword evidence="2 3" id="KW-1015">Disulfide bond</keyword>
<keyword evidence="4" id="KW-0862">Zinc</keyword>
<dbReference type="GO" id="GO:0016020">
    <property type="term" value="C:membrane"/>
    <property type="evidence" value="ECO:0007669"/>
    <property type="project" value="UniProtKB-SubCell"/>
</dbReference>
<feature type="domain" description="Peptidase M12B" evidence="7">
    <location>
        <begin position="208"/>
        <end position="391"/>
    </location>
</feature>
<dbReference type="Gene3D" id="3.40.390.10">
    <property type="entry name" value="Collagenase (Catalytic Domain)"/>
    <property type="match status" value="1"/>
</dbReference>
<dbReference type="Gene3D" id="4.10.70.10">
    <property type="entry name" value="Disintegrin domain"/>
    <property type="match status" value="1"/>
</dbReference>
<evidence type="ECO:0000313" key="9">
    <source>
        <dbReference type="Proteomes" id="UP000002279"/>
    </source>
</evidence>
<dbReference type="GO" id="GO:0006508">
    <property type="term" value="P:proteolysis"/>
    <property type="evidence" value="ECO:0000318"/>
    <property type="project" value="GO_Central"/>
</dbReference>
<comment type="caution">
    <text evidence="4">Lacks conserved residue(s) required for the propagation of feature annotation.</text>
</comment>
<comment type="subcellular location">
    <subcellularLocation>
        <location evidence="1">Membrane</location>
        <topology evidence="1">Single-pass membrane protein</topology>
    </subcellularLocation>
</comment>
<evidence type="ECO:0000313" key="8">
    <source>
        <dbReference type="Ensembl" id="ENSOANP00000048828.1"/>
    </source>
</evidence>
<name>A0A6I8P7I1_ORNAN</name>
<reference evidence="8" key="3">
    <citation type="submission" date="2025-09" db="UniProtKB">
        <authorList>
            <consortium name="Ensembl"/>
        </authorList>
    </citation>
    <scope>IDENTIFICATION</scope>
    <source>
        <strain evidence="8">Glennie</strain>
    </source>
</reference>
<dbReference type="AlphaFoldDB" id="A0A6I8P7I1"/>
<dbReference type="FunFam" id="3.40.390.10:FF:000002">
    <property type="entry name" value="Disintegrin and metalloproteinase domain-containing protein 22"/>
    <property type="match status" value="1"/>
</dbReference>
<feature type="domain" description="Disintegrin" evidence="6">
    <location>
        <begin position="401"/>
        <end position="488"/>
    </location>
</feature>
<dbReference type="SUPFAM" id="SSF55486">
    <property type="entry name" value="Metalloproteases ('zincins'), catalytic domain"/>
    <property type="match status" value="1"/>
</dbReference>
<dbReference type="InterPro" id="IPR006586">
    <property type="entry name" value="ADAM_Cys-rich"/>
</dbReference>
<dbReference type="SUPFAM" id="SSF57552">
    <property type="entry name" value="Blood coagulation inhibitor (disintegrin)"/>
    <property type="match status" value="1"/>
</dbReference>
<dbReference type="InterPro" id="IPR036436">
    <property type="entry name" value="Disintegrin_dom_sf"/>
</dbReference>
<proteinExistence type="predicted"/>
<dbReference type="OMA" id="CPANVFL"/>
<feature type="binding site" evidence="4">
    <location>
        <position position="329"/>
    </location>
    <ligand>
        <name>Zn(2+)</name>
        <dbReference type="ChEBI" id="CHEBI:29105"/>
        <note>catalytic</note>
    </ligand>
</feature>
<evidence type="ECO:0008006" key="10">
    <source>
        <dbReference type="Google" id="ProtNLM"/>
    </source>
</evidence>
<dbReference type="Pfam" id="PF01421">
    <property type="entry name" value="Reprolysin"/>
    <property type="match status" value="1"/>
</dbReference>
<evidence type="ECO:0000256" key="1">
    <source>
        <dbReference type="ARBA" id="ARBA00004167"/>
    </source>
</evidence>
<dbReference type="GO" id="GO:0005615">
    <property type="term" value="C:extracellular space"/>
    <property type="evidence" value="ECO:0000318"/>
    <property type="project" value="GO_Central"/>
</dbReference>
<keyword evidence="9" id="KW-1185">Reference proteome</keyword>
<dbReference type="InterPro" id="IPR024079">
    <property type="entry name" value="MetalloPept_cat_dom_sf"/>
</dbReference>
<evidence type="ECO:0000256" key="4">
    <source>
        <dbReference type="PROSITE-ProRule" id="PRU00276"/>
    </source>
</evidence>
<dbReference type="GO" id="GO:0007229">
    <property type="term" value="P:integrin-mediated signaling pathway"/>
    <property type="evidence" value="ECO:0000318"/>
    <property type="project" value="GO_Central"/>
</dbReference>
<feature type="binding site" evidence="4">
    <location>
        <position position="325"/>
    </location>
    <ligand>
        <name>Zn(2+)</name>
        <dbReference type="ChEBI" id="CHEBI:29105"/>
        <note>catalytic</note>
    </ligand>
</feature>
<dbReference type="InterPro" id="IPR034027">
    <property type="entry name" value="Reprolysin_adamalysin"/>
</dbReference>
<organism evidence="8 9">
    <name type="scientific">Ornithorhynchus anatinus</name>
    <name type="common">Duckbill platypus</name>
    <dbReference type="NCBI Taxonomy" id="9258"/>
    <lineage>
        <taxon>Eukaryota</taxon>
        <taxon>Metazoa</taxon>
        <taxon>Chordata</taxon>
        <taxon>Craniata</taxon>
        <taxon>Vertebrata</taxon>
        <taxon>Euteleostomi</taxon>
        <taxon>Mammalia</taxon>
        <taxon>Monotremata</taxon>
        <taxon>Ornithorhynchidae</taxon>
        <taxon>Ornithorhynchus</taxon>
    </lineage>
</organism>
<dbReference type="Proteomes" id="UP000002279">
    <property type="component" value="Chromosome X5"/>
</dbReference>
<dbReference type="PROSITE" id="PS50215">
    <property type="entry name" value="ADAM_MEPRO"/>
    <property type="match status" value="1"/>
</dbReference>
<dbReference type="GeneTree" id="ENSGT00940000159822"/>
<feature type="region of interest" description="Disordered" evidence="5">
    <location>
        <begin position="146"/>
        <end position="185"/>
    </location>
</feature>
<dbReference type="InterPro" id="IPR001590">
    <property type="entry name" value="Peptidase_M12B"/>
</dbReference>
<feature type="binding site" evidence="4">
    <location>
        <position position="335"/>
    </location>
    <ligand>
        <name>Zn(2+)</name>
        <dbReference type="ChEBI" id="CHEBI:29105"/>
        <note>catalytic</note>
    </ligand>
</feature>
<keyword evidence="4" id="KW-0479">Metal-binding</keyword>
<feature type="region of interest" description="Disordered" evidence="5">
    <location>
        <begin position="1"/>
        <end position="42"/>
    </location>
</feature>
<dbReference type="InParanoid" id="A0A6I8P7I1"/>
<feature type="disulfide bond" evidence="3">
    <location>
        <begin position="460"/>
        <end position="480"/>
    </location>
</feature>
<dbReference type="GO" id="GO:0046872">
    <property type="term" value="F:metal ion binding"/>
    <property type="evidence" value="ECO:0007669"/>
    <property type="project" value="UniProtKB-KW"/>
</dbReference>
<dbReference type="FunFam" id="4.10.70.10:FF:000001">
    <property type="entry name" value="Disintegrin and metalloproteinase domain-containing protein 22"/>
    <property type="match status" value="1"/>
</dbReference>
<dbReference type="InterPro" id="IPR001762">
    <property type="entry name" value="Disintegrin_dom"/>
</dbReference>
<dbReference type="PROSITE" id="PS50214">
    <property type="entry name" value="DISINTEGRIN_2"/>
    <property type="match status" value="1"/>
</dbReference>
<dbReference type="FunCoup" id="A0A6I8P7I1">
    <property type="interactions" value="218"/>
</dbReference>
<dbReference type="PANTHER" id="PTHR11905:SF130">
    <property type="entry name" value="DISINTEGRIN AND METALLOPROTEINASE DOMAIN-CONTAINING PROTEIN 15"/>
    <property type="match status" value="1"/>
</dbReference>
<dbReference type="CDD" id="cd04269">
    <property type="entry name" value="ZnMc_adamalysin_II_like"/>
    <property type="match status" value="1"/>
</dbReference>
<evidence type="ECO:0000259" key="6">
    <source>
        <dbReference type="PROSITE" id="PS50214"/>
    </source>
</evidence>
<feature type="region of interest" description="Disordered" evidence="5">
    <location>
        <begin position="643"/>
        <end position="700"/>
    </location>
</feature>
<dbReference type="Bgee" id="ENSOANG00000039660">
    <property type="expression patterns" value="Expressed in heart and 7 other cell types or tissues"/>
</dbReference>
<dbReference type="Pfam" id="PF08516">
    <property type="entry name" value="ADAM_CR"/>
    <property type="match status" value="1"/>
</dbReference>
<feature type="active site" evidence="4">
    <location>
        <position position="326"/>
    </location>
</feature>
<dbReference type="Ensembl" id="ENSOANT00000057092.1">
    <property type="protein sequence ID" value="ENSOANP00000048828.1"/>
    <property type="gene ID" value="ENSOANG00000039660.1"/>
</dbReference>
<accession>A0A6I8P7I1</accession>
<evidence type="ECO:0000256" key="2">
    <source>
        <dbReference type="ARBA" id="ARBA00023157"/>
    </source>
</evidence>
<evidence type="ECO:0000256" key="5">
    <source>
        <dbReference type="SAM" id="MobiDB-lite"/>
    </source>
</evidence>
<dbReference type="SMART" id="SM00050">
    <property type="entry name" value="DISIN"/>
    <property type="match status" value="1"/>
</dbReference>
<dbReference type="GO" id="GO:0004222">
    <property type="term" value="F:metalloendopeptidase activity"/>
    <property type="evidence" value="ECO:0000318"/>
    <property type="project" value="GO_Central"/>
</dbReference>
<dbReference type="SMART" id="SM00608">
    <property type="entry name" value="ACR"/>
    <property type="match status" value="1"/>
</dbReference>
<sequence length="700" mass="73069">MLRAPTRFPRPLPLRRGAPRPPGVRAPGVTLPGPPAPRQDGPPSALRIALDLAGLERVLDLRRNEVLLPRPPSPTWPRPAGPRHPRAGDALENCCYHGTVLGLPDSRVSVCTCSGLRGLVALTPGVSLALEPTAGGPDGPVRVTGTDDLRLPGGSCATRPPPPGPRPARRVRAAGGRTGRSRGREGAAIRPVPADLTPACRQVRRYPDAQELQTRMLEVANLVDAFFLPLGVRVALVGIEAWTPGAGATLSRDPGAALDRFLRWRRTDLLPRLPHDSAQLVTASLFSGAAVGMAVHDSICSPEFSGGVNVDHSVSVLGLASTMAHELGHSLGLPHDPPGEACPCPDRPPAKSCIMEAATAFLPGLSFSTCSREALERGLRAGGKACLFARGDPRPARTPRTPRCGNLLVEPGERCDCGLRQDCSDPCCNATSCQLMPGAQCSSDQLCCRDCRFRPAGWECRPRRGACDLPESCPGDGPRCPPDASLGDGEPCGTGAGEEAVCAGGRCASYAAQCRALWGPGASPAPGPCLLAANVRGDAFGSCGRRADGGYRDAGCGQLQCRGGGARPLVGTARETRTETVAANGTRRACRWTHLDLGEDVAQPPLALTGTSCGPGLVCVERRCQPVETLKAEECRSKCHGRGVSRAVGRRGPPDRAPRGGRHGRGPDPRAGRVGGRGVGGLPPRERDGGAPNALPPTER</sequence>
<dbReference type="Pfam" id="PF00200">
    <property type="entry name" value="Disintegrin"/>
    <property type="match status" value="1"/>
</dbReference>
<protein>
    <recommendedName>
        <fullName evidence="10">ADAM metallopeptidase domain 15</fullName>
    </recommendedName>
</protein>
<dbReference type="PANTHER" id="PTHR11905">
    <property type="entry name" value="ADAM A DISINTEGRIN AND METALLOPROTEASE DOMAIN"/>
    <property type="match status" value="1"/>
</dbReference>
<evidence type="ECO:0000256" key="3">
    <source>
        <dbReference type="PROSITE-ProRule" id="PRU00068"/>
    </source>
</evidence>